<reference evidence="1" key="1">
    <citation type="submission" date="2019-10" db="EMBL/GenBank/DDBJ databases">
        <authorList>
            <consortium name="DOE Joint Genome Institute"/>
            <person name="Kuo A."/>
            <person name="Miyauchi S."/>
            <person name="Kiss E."/>
            <person name="Drula E."/>
            <person name="Kohler A."/>
            <person name="Sanchez-Garcia M."/>
            <person name="Andreopoulos B."/>
            <person name="Barry K.W."/>
            <person name="Bonito G."/>
            <person name="Buee M."/>
            <person name="Carver A."/>
            <person name="Chen C."/>
            <person name="Cichocki N."/>
            <person name="Clum A."/>
            <person name="Culley D."/>
            <person name="Crous P.W."/>
            <person name="Fauchery L."/>
            <person name="Girlanda M."/>
            <person name="Hayes R."/>
            <person name="Keri Z."/>
            <person name="Labutti K."/>
            <person name="Lipzen A."/>
            <person name="Lombard V."/>
            <person name="Magnuson J."/>
            <person name="Maillard F."/>
            <person name="Morin E."/>
            <person name="Murat C."/>
            <person name="Nolan M."/>
            <person name="Ohm R."/>
            <person name="Pangilinan J."/>
            <person name="Pereira M."/>
            <person name="Perotto S."/>
            <person name="Peter M."/>
            <person name="Riley R."/>
            <person name="Sitrit Y."/>
            <person name="Stielow B."/>
            <person name="Szollosi G."/>
            <person name="Zifcakova L."/>
            <person name="Stursova M."/>
            <person name="Spatafora J.W."/>
            <person name="Tedersoo L."/>
            <person name="Vaario L.-M."/>
            <person name="Yamada A."/>
            <person name="Yan M."/>
            <person name="Wang P."/>
            <person name="Xu J."/>
            <person name="Bruns T."/>
            <person name="Baldrian P."/>
            <person name="Vilgalys R."/>
            <person name="Henrissat B."/>
            <person name="Grigoriev I.V."/>
            <person name="Hibbett D."/>
            <person name="Nagy L.G."/>
            <person name="Martin F.M."/>
        </authorList>
    </citation>
    <scope>NUCLEOTIDE SEQUENCE</scope>
    <source>
        <strain evidence="1">P2</strain>
    </source>
</reference>
<dbReference type="Proteomes" id="UP000886501">
    <property type="component" value="Unassembled WGS sequence"/>
</dbReference>
<reference evidence="1" key="2">
    <citation type="journal article" date="2020" name="Nat. Commun.">
        <title>Large-scale genome sequencing of mycorrhizal fungi provides insights into the early evolution of symbiotic traits.</title>
        <authorList>
            <person name="Miyauchi S."/>
            <person name="Kiss E."/>
            <person name="Kuo A."/>
            <person name="Drula E."/>
            <person name="Kohler A."/>
            <person name="Sanchez-Garcia M."/>
            <person name="Morin E."/>
            <person name="Andreopoulos B."/>
            <person name="Barry K.W."/>
            <person name="Bonito G."/>
            <person name="Buee M."/>
            <person name="Carver A."/>
            <person name="Chen C."/>
            <person name="Cichocki N."/>
            <person name="Clum A."/>
            <person name="Culley D."/>
            <person name="Crous P.W."/>
            <person name="Fauchery L."/>
            <person name="Girlanda M."/>
            <person name="Hayes R.D."/>
            <person name="Keri Z."/>
            <person name="LaButti K."/>
            <person name="Lipzen A."/>
            <person name="Lombard V."/>
            <person name="Magnuson J."/>
            <person name="Maillard F."/>
            <person name="Murat C."/>
            <person name="Nolan M."/>
            <person name="Ohm R.A."/>
            <person name="Pangilinan J."/>
            <person name="Pereira M.F."/>
            <person name="Perotto S."/>
            <person name="Peter M."/>
            <person name="Pfister S."/>
            <person name="Riley R."/>
            <person name="Sitrit Y."/>
            <person name="Stielow J.B."/>
            <person name="Szollosi G."/>
            <person name="Zifcakova L."/>
            <person name="Stursova M."/>
            <person name="Spatafora J.W."/>
            <person name="Tedersoo L."/>
            <person name="Vaario L.M."/>
            <person name="Yamada A."/>
            <person name="Yan M."/>
            <person name="Wang P."/>
            <person name="Xu J."/>
            <person name="Bruns T."/>
            <person name="Baldrian P."/>
            <person name="Vilgalys R."/>
            <person name="Dunand C."/>
            <person name="Henrissat B."/>
            <person name="Grigoriev I.V."/>
            <person name="Hibbett D."/>
            <person name="Nagy L.G."/>
            <person name="Martin F.M."/>
        </authorList>
    </citation>
    <scope>NUCLEOTIDE SEQUENCE</scope>
    <source>
        <strain evidence="1">P2</strain>
    </source>
</reference>
<sequence>MTVDEQGVKKKKGRSNEAFIVVRPPPSKTNHPLNLQVQLVPPSSRDHNRSASSRRSTDSLATNPELEGQHPLTRTSSNRSDVSTYSGYAPSSTSVGSFSSTTSTRRMIIPLYNLHAHNVMTNVVLDAGTDARVAKFLKRGLEVIGLAVLDPMEVWNYGKIGGGPLLSTEQAATGSTRNSLDHHLSAPALHTPDSSAVSLGSAGDPTPKAPDIIPAATATPSQNTPTSAKKFFGKLFRRKDPSIPGVVELSDSPTSSPLRTSLNLPTPSSPARRSSLLPDQTPSPFPSKDVILQPAVLGIQPTLNAASYPPQGRPTAYVWTVTKWLKGSPEGLLGNVKGIFQGDKSIRDEPTGEFECQVEVRFEWTRMERGGKRKARRAGTDRTGVTIGLSVAGGSKNASRRNSVALTNSDNPSVNSLHDKEKKTKRSSIIEGVQSGLGLIPKRSMESARSRSPKRSGSVTTNTTASETGEGDDEASRSREDDGGESDPEDSEVPWTCTLHVVRRPTGTPFLPTTNTPSGSRFSQRSGQQRKSDLSGSPTPVQQQQQALGVQSTQSHAIPPLQSPPPSQQIKLKVATVSPTPHHPKVVSLLKIPFPLPDIEVSSINVRRRIVTPVGIARPVGTHSSTVGIGTGNLNMQSFSLNGNAGKPRETGLVLTAEEIKDVVASTALWLVVREAMGGVGRDKRKGDGWKLRG</sequence>
<name>A0ACB6Z5Q2_THEGA</name>
<gene>
    <name evidence="1" type="ORF">BDM02DRAFT_3157062</name>
</gene>
<comment type="caution">
    <text evidence="1">The sequence shown here is derived from an EMBL/GenBank/DDBJ whole genome shotgun (WGS) entry which is preliminary data.</text>
</comment>
<evidence type="ECO:0000313" key="2">
    <source>
        <dbReference type="Proteomes" id="UP000886501"/>
    </source>
</evidence>
<proteinExistence type="predicted"/>
<keyword evidence="2" id="KW-1185">Reference proteome</keyword>
<accession>A0ACB6Z5Q2</accession>
<dbReference type="EMBL" id="MU118116">
    <property type="protein sequence ID" value="KAF9644857.1"/>
    <property type="molecule type" value="Genomic_DNA"/>
</dbReference>
<evidence type="ECO:0000313" key="1">
    <source>
        <dbReference type="EMBL" id="KAF9644857.1"/>
    </source>
</evidence>
<protein>
    <submittedName>
        <fullName evidence="1">Uncharacterized protein</fullName>
    </submittedName>
</protein>
<organism evidence="1 2">
    <name type="scientific">Thelephora ganbajun</name>
    <name type="common">Ganba fungus</name>
    <dbReference type="NCBI Taxonomy" id="370292"/>
    <lineage>
        <taxon>Eukaryota</taxon>
        <taxon>Fungi</taxon>
        <taxon>Dikarya</taxon>
        <taxon>Basidiomycota</taxon>
        <taxon>Agaricomycotina</taxon>
        <taxon>Agaricomycetes</taxon>
        <taxon>Thelephorales</taxon>
        <taxon>Thelephoraceae</taxon>
        <taxon>Thelephora</taxon>
    </lineage>
</organism>